<evidence type="ECO:0000256" key="2">
    <source>
        <dbReference type="ARBA" id="ARBA00023125"/>
    </source>
</evidence>
<protein>
    <submittedName>
        <fullName evidence="5">AraC family transcriptional regulator</fullName>
    </submittedName>
</protein>
<gene>
    <name evidence="5" type="ORF">JFN87_05730</name>
</gene>
<dbReference type="InterPro" id="IPR003313">
    <property type="entry name" value="AraC-bd"/>
</dbReference>
<dbReference type="PANTHER" id="PTHR43280:SF32">
    <property type="entry name" value="TRANSCRIPTIONAL REGULATORY PROTEIN"/>
    <property type="match status" value="1"/>
</dbReference>
<organism evidence="5 6">
    <name type="scientific">Streptomyces montanisoli</name>
    <dbReference type="NCBI Taxonomy" id="2798581"/>
    <lineage>
        <taxon>Bacteria</taxon>
        <taxon>Bacillati</taxon>
        <taxon>Actinomycetota</taxon>
        <taxon>Actinomycetes</taxon>
        <taxon>Kitasatosporales</taxon>
        <taxon>Streptomycetaceae</taxon>
        <taxon>Streptomyces</taxon>
    </lineage>
</organism>
<dbReference type="InterPro" id="IPR018060">
    <property type="entry name" value="HTH_AraC"/>
</dbReference>
<dbReference type="SUPFAM" id="SSF46689">
    <property type="entry name" value="Homeodomain-like"/>
    <property type="match status" value="1"/>
</dbReference>
<dbReference type="AlphaFoldDB" id="A0A940MC95"/>
<dbReference type="Pfam" id="PF02311">
    <property type="entry name" value="AraC_binding"/>
    <property type="match status" value="1"/>
</dbReference>
<keyword evidence="6" id="KW-1185">Reference proteome</keyword>
<dbReference type="Pfam" id="PF12833">
    <property type="entry name" value="HTH_18"/>
    <property type="match status" value="1"/>
</dbReference>
<accession>A0A940MC95</accession>
<evidence type="ECO:0000256" key="3">
    <source>
        <dbReference type="ARBA" id="ARBA00023163"/>
    </source>
</evidence>
<proteinExistence type="predicted"/>
<evidence type="ECO:0000313" key="5">
    <source>
        <dbReference type="EMBL" id="MBP0457002.1"/>
    </source>
</evidence>
<dbReference type="Proteomes" id="UP000670475">
    <property type="component" value="Unassembled WGS sequence"/>
</dbReference>
<evidence type="ECO:0000259" key="4">
    <source>
        <dbReference type="PROSITE" id="PS01124"/>
    </source>
</evidence>
<keyword evidence="1" id="KW-0805">Transcription regulation</keyword>
<evidence type="ECO:0000256" key="1">
    <source>
        <dbReference type="ARBA" id="ARBA00023015"/>
    </source>
</evidence>
<dbReference type="InterPro" id="IPR011051">
    <property type="entry name" value="RmlC_Cupin_sf"/>
</dbReference>
<dbReference type="InterPro" id="IPR009057">
    <property type="entry name" value="Homeodomain-like_sf"/>
</dbReference>
<dbReference type="RefSeq" id="WP_209338782.1">
    <property type="nucleotide sequence ID" value="NZ_JAGIQL010000014.1"/>
</dbReference>
<dbReference type="PROSITE" id="PS01124">
    <property type="entry name" value="HTH_ARAC_FAMILY_2"/>
    <property type="match status" value="1"/>
</dbReference>
<keyword evidence="3" id="KW-0804">Transcription</keyword>
<dbReference type="GO" id="GO:0043565">
    <property type="term" value="F:sequence-specific DNA binding"/>
    <property type="evidence" value="ECO:0007669"/>
    <property type="project" value="InterPro"/>
</dbReference>
<dbReference type="GO" id="GO:0003700">
    <property type="term" value="F:DNA-binding transcription factor activity"/>
    <property type="evidence" value="ECO:0007669"/>
    <property type="project" value="InterPro"/>
</dbReference>
<keyword evidence="2" id="KW-0238">DNA-binding</keyword>
<sequence>MIWQVPYQPAVGASHLPVEVLTFADLRQMDRSGRRRGLQRPTFHVFALVEAGAGTHRADFVDYDLLPGSVAWLRPGMVHAWTDVDEVQGRLVLFTATAAAVADSLSRSGRPITWHLGAEQFALARSAVNHLAVEHEVAVANPVLSRPAVLRHVLAGLLLRVAPVQTTVIRASATSLCGEFERLLEEHVVERRGTAWYAAQLGCSARTLNRATQATFGRSAKQLADERIALEAKRLLAYTHLTTARIATRVGFDDPGNFTTFFRRNAGTTPYIWRSQEQRTQP</sequence>
<reference evidence="5" key="1">
    <citation type="submission" date="2021-03" db="EMBL/GenBank/DDBJ databases">
        <title>Whole genome sequence of Streptomyces bomunensis MMS17-BM035.</title>
        <authorList>
            <person name="Lee J.H."/>
        </authorList>
    </citation>
    <scope>NUCLEOTIDE SEQUENCE</scope>
    <source>
        <strain evidence="5">MMS17-BM035</strain>
    </source>
</reference>
<dbReference type="Gene3D" id="1.10.10.60">
    <property type="entry name" value="Homeodomain-like"/>
    <property type="match status" value="1"/>
</dbReference>
<feature type="domain" description="HTH araC/xylS-type" evidence="4">
    <location>
        <begin position="178"/>
        <end position="276"/>
    </location>
</feature>
<dbReference type="EMBL" id="JAGIQL010000014">
    <property type="protein sequence ID" value="MBP0457002.1"/>
    <property type="molecule type" value="Genomic_DNA"/>
</dbReference>
<comment type="caution">
    <text evidence="5">The sequence shown here is derived from an EMBL/GenBank/DDBJ whole genome shotgun (WGS) entry which is preliminary data.</text>
</comment>
<dbReference type="SMART" id="SM00342">
    <property type="entry name" value="HTH_ARAC"/>
    <property type="match status" value="1"/>
</dbReference>
<name>A0A940MC95_9ACTN</name>
<dbReference type="SUPFAM" id="SSF51182">
    <property type="entry name" value="RmlC-like cupins"/>
    <property type="match status" value="1"/>
</dbReference>
<dbReference type="PANTHER" id="PTHR43280">
    <property type="entry name" value="ARAC-FAMILY TRANSCRIPTIONAL REGULATOR"/>
    <property type="match status" value="1"/>
</dbReference>
<evidence type="ECO:0000313" key="6">
    <source>
        <dbReference type="Proteomes" id="UP000670475"/>
    </source>
</evidence>